<evidence type="ECO:0000313" key="2">
    <source>
        <dbReference type="EMBL" id="AKJ31389.1"/>
    </source>
</evidence>
<sequence>MSAVAENEIVRLGETFGKTILFTVQDIAAFAAACQDSNPLHRDEAEAGQSRFGEVIASGPHTASMLMGLAASHFSRRNDGIKRQMVCLNFNFAYKAPVYANEDITMHWVVSSVEWNRKLEGYVVLVDGAASTQRSGVAVVGRGTLLVKEVA</sequence>
<dbReference type="KEGG" id="pbh:AAW51_4698"/>
<accession>A0A0G3BPN1</accession>
<evidence type="ECO:0000313" key="3">
    <source>
        <dbReference type="Proteomes" id="UP000035352"/>
    </source>
</evidence>
<proteinExistence type="predicted"/>
<gene>
    <name evidence="2" type="ORF">AAW51_4698</name>
</gene>
<organism evidence="2 3">
    <name type="scientific">Caldimonas brevitalea</name>
    <dbReference type="NCBI Taxonomy" id="413882"/>
    <lineage>
        <taxon>Bacteria</taxon>
        <taxon>Pseudomonadati</taxon>
        <taxon>Pseudomonadota</taxon>
        <taxon>Betaproteobacteria</taxon>
        <taxon>Burkholderiales</taxon>
        <taxon>Sphaerotilaceae</taxon>
        <taxon>Caldimonas</taxon>
    </lineage>
</organism>
<dbReference type="InterPro" id="IPR050965">
    <property type="entry name" value="UPF0336/Enoyl-CoA_hydratase"/>
</dbReference>
<dbReference type="Pfam" id="PF01575">
    <property type="entry name" value="MaoC_dehydratas"/>
    <property type="match status" value="1"/>
</dbReference>
<dbReference type="PANTHER" id="PTHR43437">
    <property type="entry name" value="HYDROXYACYL-THIOESTER DEHYDRATASE TYPE 2, MITOCHONDRIAL-RELATED"/>
    <property type="match status" value="1"/>
</dbReference>
<protein>
    <submittedName>
        <fullName evidence="2">Acyl dehydratase</fullName>
    </submittedName>
</protein>
<reference evidence="2 3" key="1">
    <citation type="submission" date="2015-05" db="EMBL/GenBank/DDBJ databases">
        <authorList>
            <person name="Tang B."/>
            <person name="Yu Y."/>
        </authorList>
    </citation>
    <scope>NUCLEOTIDE SEQUENCE [LARGE SCALE GENOMIC DNA]</scope>
    <source>
        <strain evidence="2 3">DSM 7029</strain>
    </source>
</reference>
<dbReference type="Gene3D" id="3.10.129.10">
    <property type="entry name" value="Hotdog Thioesterase"/>
    <property type="match status" value="1"/>
</dbReference>
<dbReference type="EMBL" id="CP011371">
    <property type="protein sequence ID" value="AKJ31389.1"/>
    <property type="molecule type" value="Genomic_DNA"/>
</dbReference>
<evidence type="ECO:0000259" key="1">
    <source>
        <dbReference type="Pfam" id="PF01575"/>
    </source>
</evidence>
<dbReference type="STRING" id="413882.AAW51_4698"/>
<dbReference type="AlphaFoldDB" id="A0A0G3BPN1"/>
<dbReference type="CDD" id="cd03441">
    <property type="entry name" value="R_hydratase_like"/>
    <property type="match status" value="1"/>
</dbReference>
<dbReference type="PANTHER" id="PTHR43437:SF3">
    <property type="entry name" value="HYDROXYACYL-THIOESTER DEHYDRATASE TYPE 2, MITOCHONDRIAL"/>
    <property type="match status" value="1"/>
</dbReference>
<keyword evidence="3" id="KW-1185">Reference proteome</keyword>
<dbReference type="InterPro" id="IPR002539">
    <property type="entry name" value="MaoC-like_dom"/>
</dbReference>
<dbReference type="Proteomes" id="UP000035352">
    <property type="component" value="Chromosome"/>
</dbReference>
<dbReference type="RefSeq" id="WP_053013871.1">
    <property type="nucleotide sequence ID" value="NZ_CP011371.1"/>
</dbReference>
<dbReference type="GO" id="GO:0019171">
    <property type="term" value="F:(3R)-hydroxyacyl-[acyl-carrier-protein] dehydratase activity"/>
    <property type="evidence" value="ECO:0007669"/>
    <property type="project" value="TreeGrafter"/>
</dbReference>
<dbReference type="GO" id="GO:0006633">
    <property type="term" value="P:fatty acid biosynthetic process"/>
    <property type="evidence" value="ECO:0007669"/>
    <property type="project" value="TreeGrafter"/>
</dbReference>
<feature type="domain" description="MaoC-like" evidence="1">
    <location>
        <begin position="19"/>
        <end position="114"/>
    </location>
</feature>
<dbReference type="SUPFAM" id="SSF54637">
    <property type="entry name" value="Thioesterase/thiol ester dehydrase-isomerase"/>
    <property type="match status" value="1"/>
</dbReference>
<dbReference type="InterPro" id="IPR029069">
    <property type="entry name" value="HotDog_dom_sf"/>
</dbReference>
<name>A0A0G3BPN1_9BURK</name>